<keyword evidence="2" id="KW-0813">Transport</keyword>
<dbReference type="GO" id="GO:0015807">
    <property type="term" value="P:L-amino acid transport"/>
    <property type="evidence" value="ECO:0007669"/>
    <property type="project" value="TreeGrafter"/>
</dbReference>
<comment type="caution">
    <text evidence="5">The sequence shown here is derived from an EMBL/GenBank/DDBJ whole genome shotgun (WGS) entry which is preliminary data.</text>
</comment>
<dbReference type="PROSITE" id="PS50893">
    <property type="entry name" value="ABC_TRANSPORTER_2"/>
    <property type="match status" value="1"/>
</dbReference>
<dbReference type="EMBL" id="BARS01031409">
    <property type="protein sequence ID" value="GAG17816.1"/>
    <property type="molecule type" value="Genomic_DNA"/>
</dbReference>
<proteinExistence type="inferred from homology"/>
<dbReference type="GO" id="GO:0015658">
    <property type="term" value="F:branched-chain amino acid transmembrane transporter activity"/>
    <property type="evidence" value="ECO:0007669"/>
    <property type="project" value="TreeGrafter"/>
</dbReference>
<dbReference type="InterPro" id="IPR052156">
    <property type="entry name" value="BCAA_Transport_ATP-bd_LivF"/>
</dbReference>
<dbReference type="PANTHER" id="PTHR43820:SF4">
    <property type="entry name" value="HIGH-AFFINITY BRANCHED-CHAIN AMINO ACID TRANSPORT ATP-BINDING PROTEIN LIVF"/>
    <property type="match status" value="1"/>
</dbReference>
<dbReference type="SUPFAM" id="SSF52540">
    <property type="entry name" value="P-loop containing nucleoside triphosphate hydrolases"/>
    <property type="match status" value="1"/>
</dbReference>
<feature type="non-terminal residue" evidence="5">
    <location>
        <position position="163"/>
    </location>
</feature>
<dbReference type="InterPro" id="IPR027417">
    <property type="entry name" value="P-loop_NTPase"/>
</dbReference>
<sequence length="163" mass="17803">MLLEVKKLRSGYGEIPILHDISFQVEQGEIIAVVGSNGAGKTTLMRTISGLIEPFSGEIVFNGEPIQKLPPHRIVAKGIAQVPEGRQLFNFLTVEQNLMIGSNISTARARRQESLELVFGLFPVLAERKKQQAGTLSGGEQQMLATARGLMARPLMLMMDEAS</sequence>
<evidence type="ECO:0000259" key="4">
    <source>
        <dbReference type="PROSITE" id="PS50893"/>
    </source>
</evidence>
<dbReference type="GO" id="GO:0016887">
    <property type="term" value="F:ATP hydrolysis activity"/>
    <property type="evidence" value="ECO:0007669"/>
    <property type="project" value="InterPro"/>
</dbReference>
<accession>X0WYI7</accession>
<evidence type="ECO:0000313" key="5">
    <source>
        <dbReference type="EMBL" id="GAG17816.1"/>
    </source>
</evidence>
<keyword evidence="3" id="KW-0029">Amino-acid transport</keyword>
<evidence type="ECO:0000256" key="2">
    <source>
        <dbReference type="ARBA" id="ARBA00022448"/>
    </source>
</evidence>
<reference evidence="5" key="1">
    <citation type="journal article" date="2014" name="Front. Microbiol.">
        <title>High frequency of phylogenetically diverse reductive dehalogenase-homologous genes in deep subseafloor sedimentary metagenomes.</title>
        <authorList>
            <person name="Kawai M."/>
            <person name="Futagami T."/>
            <person name="Toyoda A."/>
            <person name="Takaki Y."/>
            <person name="Nishi S."/>
            <person name="Hori S."/>
            <person name="Arai W."/>
            <person name="Tsubouchi T."/>
            <person name="Morono Y."/>
            <person name="Uchiyama I."/>
            <person name="Ito T."/>
            <person name="Fujiyama A."/>
            <person name="Inagaki F."/>
            <person name="Takami H."/>
        </authorList>
    </citation>
    <scope>NUCLEOTIDE SEQUENCE</scope>
    <source>
        <strain evidence="5">Expedition CK06-06</strain>
    </source>
</reference>
<dbReference type="AlphaFoldDB" id="X0WYI7"/>
<dbReference type="PANTHER" id="PTHR43820">
    <property type="entry name" value="HIGH-AFFINITY BRANCHED-CHAIN AMINO ACID TRANSPORT ATP-BINDING PROTEIN LIVF"/>
    <property type="match status" value="1"/>
</dbReference>
<protein>
    <recommendedName>
        <fullName evidence="4">ABC transporter domain-containing protein</fullName>
    </recommendedName>
</protein>
<organism evidence="5">
    <name type="scientific">marine sediment metagenome</name>
    <dbReference type="NCBI Taxonomy" id="412755"/>
    <lineage>
        <taxon>unclassified sequences</taxon>
        <taxon>metagenomes</taxon>
        <taxon>ecological metagenomes</taxon>
    </lineage>
</organism>
<feature type="domain" description="ABC transporter" evidence="4">
    <location>
        <begin position="3"/>
        <end position="163"/>
    </location>
</feature>
<evidence type="ECO:0000256" key="3">
    <source>
        <dbReference type="ARBA" id="ARBA00022970"/>
    </source>
</evidence>
<dbReference type="Gene3D" id="3.40.50.300">
    <property type="entry name" value="P-loop containing nucleotide triphosphate hydrolases"/>
    <property type="match status" value="1"/>
</dbReference>
<gene>
    <name evidence="5" type="ORF">S01H1_48883</name>
</gene>
<dbReference type="Pfam" id="PF00005">
    <property type="entry name" value="ABC_tran"/>
    <property type="match status" value="1"/>
</dbReference>
<comment type="similarity">
    <text evidence="1">Belongs to the ABC transporter superfamily.</text>
</comment>
<name>X0WYI7_9ZZZZ</name>
<dbReference type="InterPro" id="IPR003439">
    <property type="entry name" value="ABC_transporter-like_ATP-bd"/>
</dbReference>
<dbReference type="GO" id="GO:0005524">
    <property type="term" value="F:ATP binding"/>
    <property type="evidence" value="ECO:0007669"/>
    <property type="project" value="InterPro"/>
</dbReference>
<evidence type="ECO:0000256" key="1">
    <source>
        <dbReference type="ARBA" id="ARBA00005417"/>
    </source>
</evidence>